<dbReference type="Proteomes" id="UP000053890">
    <property type="component" value="Unassembled WGS sequence"/>
</dbReference>
<feature type="region of interest" description="Disordered" evidence="1">
    <location>
        <begin position="1"/>
        <end position="66"/>
    </location>
</feature>
<dbReference type="STRING" id="578459.A0A194S613"/>
<feature type="compositionally biased region" description="Polar residues" evidence="1">
    <location>
        <begin position="40"/>
        <end position="66"/>
    </location>
</feature>
<protein>
    <submittedName>
        <fullName evidence="2">Uncharacterized protein</fullName>
    </submittedName>
</protein>
<gene>
    <name evidence="2" type="ORF">RHOBADRAFT_52212</name>
</gene>
<feature type="region of interest" description="Disordered" evidence="1">
    <location>
        <begin position="308"/>
        <end position="343"/>
    </location>
</feature>
<dbReference type="OrthoDB" id="2534759at2759"/>
<feature type="compositionally biased region" description="Polar residues" evidence="1">
    <location>
        <begin position="1"/>
        <end position="10"/>
    </location>
</feature>
<evidence type="ECO:0000256" key="1">
    <source>
        <dbReference type="SAM" id="MobiDB-lite"/>
    </source>
</evidence>
<feature type="region of interest" description="Disordered" evidence="1">
    <location>
        <begin position="542"/>
        <end position="569"/>
    </location>
</feature>
<dbReference type="PANTHER" id="PTHR38702:SF1">
    <property type="entry name" value="CALPONIN-HOMOLOGY (CH) DOMAIN-CONTAINING PROTEIN"/>
    <property type="match status" value="1"/>
</dbReference>
<dbReference type="GeneID" id="28976676"/>
<dbReference type="AlphaFoldDB" id="A0A194S613"/>
<dbReference type="PANTHER" id="PTHR38702">
    <property type="entry name" value="CALPONIN-HOMOLOGY (CH) DOMAIN-CONTAINING PROTEIN"/>
    <property type="match status" value="1"/>
</dbReference>
<keyword evidence="3" id="KW-1185">Reference proteome</keyword>
<evidence type="ECO:0000313" key="3">
    <source>
        <dbReference type="Proteomes" id="UP000053890"/>
    </source>
</evidence>
<reference evidence="2 3" key="1">
    <citation type="journal article" date="2015" name="Front. Microbiol.">
        <title>Genome sequence of the plant growth promoting endophytic yeast Rhodotorula graminis WP1.</title>
        <authorList>
            <person name="Firrincieli A."/>
            <person name="Otillar R."/>
            <person name="Salamov A."/>
            <person name="Schmutz J."/>
            <person name="Khan Z."/>
            <person name="Redman R.S."/>
            <person name="Fleck N.D."/>
            <person name="Lindquist E."/>
            <person name="Grigoriev I.V."/>
            <person name="Doty S.L."/>
        </authorList>
    </citation>
    <scope>NUCLEOTIDE SEQUENCE [LARGE SCALE GENOMIC DNA]</scope>
    <source>
        <strain evidence="2 3">WP1</strain>
    </source>
</reference>
<dbReference type="OMA" id="GWLYRQD"/>
<dbReference type="RefSeq" id="XP_018272217.1">
    <property type="nucleotide sequence ID" value="XM_018416228.1"/>
</dbReference>
<dbReference type="EMBL" id="KQ474076">
    <property type="protein sequence ID" value="KPV76168.1"/>
    <property type="molecule type" value="Genomic_DNA"/>
</dbReference>
<evidence type="ECO:0000313" key="2">
    <source>
        <dbReference type="EMBL" id="KPV76168.1"/>
    </source>
</evidence>
<organism evidence="2 3">
    <name type="scientific">Rhodotorula graminis (strain WP1)</name>
    <dbReference type="NCBI Taxonomy" id="578459"/>
    <lineage>
        <taxon>Eukaryota</taxon>
        <taxon>Fungi</taxon>
        <taxon>Dikarya</taxon>
        <taxon>Basidiomycota</taxon>
        <taxon>Pucciniomycotina</taxon>
        <taxon>Microbotryomycetes</taxon>
        <taxon>Sporidiobolales</taxon>
        <taxon>Sporidiobolaceae</taxon>
        <taxon>Rhodotorula</taxon>
    </lineage>
</organism>
<feature type="region of interest" description="Disordered" evidence="1">
    <location>
        <begin position="184"/>
        <end position="220"/>
    </location>
</feature>
<sequence>MSTTSETADTAPQGAQEAASPVASPIHAQAPSTAPPPQLSPTASSSTRSRFFATASSRPFSRSALQRQSVHTLPSIHHLQHGFAKLGLLAQAHPRAAPPPRRTSSSSNGVLQPLEHESAVDGDGGAIDELGPQPDKPVVDLRMPWERDEALTRSAVLKDEAQLRSEAYEALDAVCDCWSIAPGSTRPPCRPSSSSTMSRNPSTASAITPMSPADDTSFPSSADDANLPLVPTLLATTTLAVRAIQAFAVSLPSPPAPSRAGTESAENPLIVLRRTSLDVLGMLREIEARYRLPGTVGTDDAAVARPSTLTSEAGDDQGARATGHAEVTAPHGDPASQTASPEPQYRVDVELSALEREAALVERWLGTRDLTRGGPPWRTVRAYAIMVADASASTAEHALPDPADDWCGFLDALSDGTLLLESFNNVLRHSPWSRPFGFVPSSSIHVFPPLAAVGIIGSSGGPASSSMSRTASAASDGGERVGATFRRAENLGQWSAALKHRYALSLGPPPFDIRLIAARRPESAAEWREMLAGAVEGWAGAVASEASEVESERQRRGEEGRASGQGSSE</sequence>
<name>A0A194S613_RHOGW</name>
<feature type="compositionally biased region" description="Low complexity" evidence="1">
    <location>
        <begin position="184"/>
        <end position="205"/>
    </location>
</feature>
<proteinExistence type="predicted"/>
<accession>A0A194S613</accession>
<feature type="compositionally biased region" description="Basic and acidic residues" evidence="1">
    <location>
        <begin position="550"/>
        <end position="561"/>
    </location>
</feature>